<evidence type="ECO:0000256" key="3">
    <source>
        <dbReference type="PROSITE-ProRule" id="PRU00703"/>
    </source>
</evidence>
<dbReference type="PANTHER" id="PTHR43080">
    <property type="entry name" value="CBS DOMAIN-CONTAINING PROTEIN CBSX3, MITOCHONDRIAL"/>
    <property type="match status" value="1"/>
</dbReference>
<dbReference type="OrthoDB" id="89900at2157"/>
<proteinExistence type="predicted"/>
<dbReference type="GeneID" id="8365029"/>
<dbReference type="AlphaFoldDB" id="C7P6L3"/>
<feature type="domain" description="CBS" evidence="4">
    <location>
        <begin position="9"/>
        <end position="64"/>
    </location>
</feature>
<organism evidence="5 6">
    <name type="scientific">Methanocaldococcus fervens (strain DSM 4213 / JCM 15782 / AG86)</name>
    <name type="common">Methanococcus fervens</name>
    <dbReference type="NCBI Taxonomy" id="573064"/>
    <lineage>
        <taxon>Archaea</taxon>
        <taxon>Methanobacteriati</taxon>
        <taxon>Methanobacteriota</taxon>
        <taxon>Methanomada group</taxon>
        <taxon>Methanococci</taxon>
        <taxon>Methanococcales</taxon>
        <taxon>Methanocaldococcaceae</taxon>
        <taxon>Methanocaldococcus</taxon>
    </lineage>
</organism>
<dbReference type="InterPro" id="IPR046342">
    <property type="entry name" value="CBS_dom_sf"/>
</dbReference>
<dbReference type="KEGG" id="mfe:Mefer_0360"/>
<evidence type="ECO:0000313" key="6">
    <source>
        <dbReference type="Proteomes" id="UP000001495"/>
    </source>
</evidence>
<dbReference type="CDD" id="cd16387">
    <property type="entry name" value="ParB_N_Srx"/>
    <property type="match status" value="1"/>
</dbReference>
<evidence type="ECO:0000313" key="5">
    <source>
        <dbReference type="EMBL" id="ACV24195.1"/>
    </source>
</evidence>
<dbReference type="EMBL" id="CP001696">
    <property type="protein sequence ID" value="ACV24195.1"/>
    <property type="molecule type" value="Genomic_DNA"/>
</dbReference>
<dbReference type="PIRSF" id="PIRSF004699">
    <property type="entry name" value="UCP004699_CBS_ParB"/>
    <property type="match status" value="1"/>
</dbReference>
<accession>C7P6L3</accession>
<evidence type="ECO:0000259" key="4">
    <source>
        <dbReference type="PROSITE" id="PS51371"/>
    </source>
</evidence>
<protein>
    <submittedName>
        <fullName evidence="5">CBS domain containing protein</fullName>
    </submittedName>
</protein>
<dbReference type="InterPro" id="IPR051257">
    <property type="entry name" value="Diverse_CBS-Domain"/>
</dbReference>
<keyword evidence="2 3" id="KW-0129">CBS domain</keyword>
<keyword evidence="6" id="KW-1185">Reference proteome</keyword>
<dbReference type="CDD" id="cd04610">
    <property type="entry name" value="CBS_pair_ParBc_assoc"/>
    <property type="match status" value="1"/>
</dbReference>
<dbReference type="SUPFAM" id="SSF110849">
    <property type="entry name" value="ParB/Sulfiredoxin"/>
    <property type="match status" value="1"/>
</dbReference>
<dbReference type="Pfam" id="PF00571">
    <property type="entry name" value="CBS"/>
    <property type="match status" value="2"/>
</dbReference>
<dbReference type="PROSITE" id="PS51371">
    <property type="entry name" value="CBS"/>
    <property type="match status" value="2"/>
</dbReference>
<dbReference type="Gene3D" id="3.90.1530.10">
    <property type="entry name" value="Conserved hypothetical protein from pyrococcus furiosus pfu- 392566-001, ParB domain"/>
    <property type="match status" value="1"/>
</dbReference>
<feature type="domain" description="CBS" evidence="4">
    <location>
        <begin position="67"/>
        <end position="126"/>
    </location>
</feature>
<dbReference type="eggNOG" id="arCOG00623">
    <property type="taxonomic scope" value="Archaea"/>
</dbReference>
<sequence length="272" mass="30815">MSVKVSEYMTKKVVTVSKDNTVKDVIKLLKETGHNSFPVVEDGKLVGIVSVHDIVGKDDNEKVENVMTKREDMVVTHPEANIMDVGRIMFRTGFSKLPVVDKENNLVGIISNMDVIRSQIEKTTPTKLENIVKTYKNLGYNLKVKKEEIDVNKLRPTQNKIHADELVGRMYELKKGLAEPIIAIKTKRGDYYILVDGHHRAVAAYKLGLPKLDAYVIYLDTDKKPGIEKTAEAMNLKSLKDVKVIDSDDENCVKVIKYNKKGYWGNHDSQRN</sequence>
<dbReference type="InterPro" id="IPR003115">
    <property type="entry name" value="ParB_N"/>
</dbReference>
<dbReference type="Gene3D" id="3.10.580.10">
    <property type="entry name" value="CBS-domain"/>
    <property type="match status" value="2"/>
</dbReference>
<gene>
    <name evidence="5" type="ordered locus">Mefer_0360</name>
</gene>
<dbReference type="InterPro" id="IPR016427">
    <property type="entry name" value="UCP004699_CBS/ParB"/>
</dbReference>
<dbReference type="SMART" id="SM00470">
    <property type="entry name" value="ParB"/>
    <property type="match status" value="1"/>
</dbReference>
<evidence type="ECO:0000256" key="2">
    <source>
        <dbReference type="ARBA" id="ARBA00023122"/>
    </source>
</evidence>
<dbReference type="PANTHER" id="PTHR43080:SF2">
    <property type="entry name" value="CBS DOMAIN-CONTAINING PROTEIN"/>
    <property type="match status" value="1"/>
</dbReference>
<dbReference type="RefSeq" id="WP_015790935.1">
    <property type="nucleotide sequence ID" value="NC_013156.1"/>
</dbReference>
<dbReference type="Pfam" id="PF02195">
    <property type="entry name" value="ParB_N"/>
    <property type="match status" value="1"/>
</dbReference>
<name>C7P6L3_METFA</name>
<dbReference type="SUPFAM" id="SSF54631">
    <property type="entry name" value="CBS-domain pair"/>
    <property type="match status" value="1"/>
</dbReference>
<reference evidence="5" key="1">
    <citation type="submission" date="2009-08" db="EMBL/GenBank/DDBJ databases">
        <title>Complete sequence of chromosome of Methanocaldococcus fervens AG86.</title>
        <authorList>
            <consortium name="US DOE Joint Genome Institute"/>
            <person name="Lucas S."/>
            <person name="Copeland A."/>
            <person name="Lapidus A."/>
            <person name="Glavina del Rio T."/>
            <person name="Tice H."/>
            <person name="Bruce D."/>
            <person name="Goodwin L."/>
            <person name="Pitluck S."/>
            <person name="Chertkov O."/>
            <person name="Detter J.C."/>
            <person name="Han C."/>
            <person name="Tapia R."/>
            <person name="Larimer F."/>
            <person name="Land M."/>
            <person name="Hauser L."/>
            <person name="Kyrpides N."/>
            <person name="Ovchinnikova G."/>
            <person name="Lupa-Sieprawska M."/>
            <person name="Whitman W.B."/>
        </authorList>
    </citation>
    <scope>NUCLEOTIDE SEQUENCE [LARGE SCALE GENOMIC DNA]</scope>
    <source>
        <strain evidence="5">AG86</strain>
    </source>
</reference>
<dbReference type="SMART" id="SM00116">
    <property type="entry name" value="CBS"/>
    <property type="match status" value="2"/>
</dbReference>
<dbReference type="Proteomes" id="UP000001495">
    <property type="component" value="Chromosome"/>
</dbReference>
<dbReference type="HOGENOM" id="CLU_982154_0_0_2"/>
<dbReference type="InterPro" id="IPR000644">
    <property type="entry name" value="CBS_dom"/>
</dbReference>
<dbReference type="STRING" id="573064.Mefer_0360"/>
<dbReference type="InterPro" id="IPR036086">
    <property type="entry name" value="ParB/Sulfiredoxin_sf"/>
</dbReference>
<evidence type="ECO:0000256" key="1">
    <source>
        <dbReference type="ARBA" id="ARBA00022737"/>
    </source>
</evidence>
<keyword evidence="1" id="KW-0677">Repeat</keyword>